<dbReference type="SUPFAM" id="SSF55347">
    <property type="entry name" value="Glyceraldehyde-3-phosphate dehydrogenase-like, C-terminal domain"/>
    <property type="match status" value="1"/>
</dbReference>
<reference evidence="2" key="2">
    <citation type="submission" date="2011-10" db="EMBL/GenBank/DDBJ databases">
        <title>The Genome Sequence of Granulicatella elegans ATCC 700633.</title>
        <authorList>
            <consortium name="The Broad Institute Genome Sequencing Platform"/>
            <consortium name="The Broad Institute Genome Sequencing Center for Infectious Disease"/>
            <person name="Earl A."/>
            <person name="Ward D."/>
            <person name="Feldgarden M."/>
            <person name="Gevers D."/>
            <person name="Sibley C.D."/>
            <person name="Field T.R."/>
            <person name="Grinwis M."/>
            <person name="Eshaghurshan C.S."/>
            <person name="Surette M.G."/>
            <person name="Young S.K."/>
            <person name="Zeng Q."/>
            <person name="Gargeya S."/>
            <person name="Fitzgerald M."/>
            <person name="Haas B."/>
            <person name="Abouelleil A."/>
            <person name="Alvarado L."/>
            <person name="Arachchi H.M."/>
            <person name="Berlin A."/>
            <person name="Brown A."/>
            <person name="Chapman S.B."/>
            <person name="Chen Z."/>
            <person name="Dunbar C."/>
            <person name="Freedman E."/>
            <person name="Gearin G."/>
            <person name="Goldberg J."/>
            <person name="Griggs A."/>
            <person name="Gujja S."/>
            <person name="Heiman D."/>
            <person name="Howarth C."/>
            <person name="Larson L."/>
            <person name="Lui A."/>
            <person name="MacDonald P.J.P."/>
            <person name="Montmayeur A."/>
            <person name="Murphy C."/>
            <person name="Neiman D."/>
            <person name="Pearson M."/>
            <person name="Priest M."/>
            <person name="Roberts A."/>
            <person name="Saif S."/>
            <person name="Shea T."/>
            <person name="Shenoy N."/>
            <person name="Sisk P."/>
            <person name="Stolte C."/>
            <person name="Sykes S."/>
            <person name="Wortman J."/>
            <person name="Nusbaum C."/>
            <person name="Birren B."/>
        </authorList>
    </citation>
    <scope>NUCLEOTIDE SEQUENCE [LARGE SCALE GENOMIC DNA]</scope>
    <source>
        <strain evidence="2">ATCC 700633</strain>
    </source>
</reference>
<dbReference type="InterPro" id="IPR036291">
    <property type="entry name" value="NAD(P)-bd_dom_sf"/>
</dbReference>
<dbReference type="AlphaFoldDB" id="D0BK24"/>
<dbReference type="Proteomes" id="UP000002939">
    <property type="component" value="Unassembled WGS sequence"/>
</dbReference>
<dbReference type="HOGENOM" id="CLU_023194_7_0_9"/>
<accession>D0BK24</accession>
<dbReference type="PANTHER" id="PTHR43054">
    <property type="match status" value="1"/>
</dbReference>
<dbReference type="InterPro" id="IPR000683">
    <property type="entry name" value="Gfo/Idh/MocA-like_OxRdtase_N"/>
</dbReference>
<dbReference type="Gene3D" id="3.30.360.10">
    <property type="entry name" value="Dihydrodipicolinate Reductase, domain 2"/>
    <property type="match status" value="1"/>
</dbReference>
<evidence type="ECO:0000313" key="2">
    <source>
        <dbReference type="EMBL" id="EEW93427.2"/>
    </source>
</evidence>
<feature type="domain" description="Gfo/Idh/MocA-like oxidoreductase N-terminal" evidence="1">
    <location>
        <begin position="3"/>
        <end position="117"/>
    </location>
</feature>
<sequence>MKKLAIIGTGWISSSFVEAVQQTNSFEVVSVYSRTLQKAEEFAKKHQIPSWTNQWGEFLLENNWDVVYIGSPNHTHGDYSKQLLEHQKNIIVEKPSFLSVEEWDEVHQLATEKNLFVIEAIRHYYEPAFQEIRKIIAPRMNEVKGAVLSYAKYSSKYDAFLRGEIANSFSLSSGGGALMDLGVYPIYNAISWFGMPEKAHYQARKLQNQADGQGIVSLEYPTFDVTIFVGKVLNVCLPQEIYFGKETLQINDCQEIKEVKTLYMSEVVETKEYELRRNPLEWEAIGFVKILERTPESLKQYEQSKKISRNVLEVIEALRNSAGITFN</sequence>
<evidence type="ECO:0000259" key="1">
    <source>
        <dbReference type="Pfam" id="PF01408"/>
    </source>
</evidence>
<protein>
    <recommendedName>
        <fullName evidence="1">Gfo/Idh/MocA-like oxidoreductase N-terminal domain-containing protein</fullName>
    </recommendedName>
</protein>
<proteinExistence type="predicted"/>
<evidence type="ECO:0000313" key="3">
    <source>
        <dbReference type="Proteomes" id="UP000002939"/>
    </source>
</evidence>
<dbReference type="SUPFAM" id="SSF51735">
    <property type="entry name" value="NAD(P)-binding Rossmann-fold domains"/>
    <property type="match status" value="1"/>
</dbReference>
<organism evidence="2 3">
    <name type="scientific">Granulicatella elegans ATCC 700633</name>
    <dbReference type="NCBI Taxonomy" id="626369"/>
    <lineage>
        <taxon>Bacteria</taxon>
        <taxon>Bacillati</taxon>
        <taxon>Bacillota</taxon>
        <taxon>Bacilli</taxon>
        <taxon>Lactobacillales</taxon>
        <taxon>Carnobacteriaceae</taxon>
        <taxon>Granulicatella</taxon>
    </lineage>
</organism>
<dbReference type="Pfam" id="PF01408">
    <property type="entry name" value="GFO_IDH_MocA"/>
    <property type="match status" value="1"/>
</dbReference>
<comment type="caution">
    <text evidence="2">The sequence shown here is derived from an EMBL/GenBank/DDBJ whole genome shotgun (WGS) entry which is preliminary data.</text>
</comment>
<dbReference type="STRING" id="626369.HMPREF0446_00309"/>
<dbReference type="Gene3D" id="3.40.50.720">
    <property type="entry name" value="NAD(P)-binding Rossmann-like Domain"/>
    <property type="match status" value="1"/>
</dbReference>
<keyword evidence="3" id="KW-1185">Reference proteome</keyword>
<dbReference type="RefSeq" id="WP_020991364.1">
    <property type="nucleotide sequence ID" value="NZ_KI391971.1"/>
</dbReference>
<reference evidence="2" key="1">
    <citation type="submission" date="2009-09" db="EMBL/GenBank/DDBJ databases">
        <authorList>
            <consortium name="The Broad Institute Genome Sequencing Platform"/>
            <person name="Ward D."/>
            <person name="Feldgarden M."/>
            <person name="Earl A."/>
            <person name="Young S.K."/>
            <person name="Zeng Q."/>
            <person name="Koehrsen M."/>
            <person name="Alvarado L."/>
            <person name="Berlin A."/>
            <person name="Bochicchio J."/>
            <person name="Borenstein D."/>
            <person name="Chapman S.B."/>
            <person name="Chen Z."/>
            <person name="Engels R."/>
            <person name="Freedman E."/>
            <person name="Gellesch M."/>
            <person name="Goldberg J."/>
            <person name="Griggs A."/>
            <person name="Gujja S."/>
            <person name="Heilman E."/>
            <person name="Heiman D."/>
            <person name="Hepburn T."/>
            <person name="Howarth C."/>
            <person name="Jen D."/>
            <person name="Larson L."/>
            <person name="Lewis B."/>
            <person name="Mehta T."/>
            <person name="Park D."/>
            <person name="Pearson M."/>
            <person name="Roberts A."/>
            <person name="Saif S."/>
            <person name="Shea T."/>
            <person name="Shenoy N."/>
            <person name="Sisk P."/>
            <person name="Stolte C."/>
            <person name="Sykes S."/>
            <person name="Thomson T."/>
            <person name="Walk T."/>
            <person name="White J."/>
            <person name="Yandava C."/>
            <person name="Sibley C.D."/>
            <person name="Field T.R."/>
            <person name="Grinwis M."/>
            <person name="Eshaghurshan C.S."/>
            <person name="Surette M.G."/>
            <person name="Haas B."/>
            <person name="Nusbaum C."/>
            <person name="Birren B."/>
        </authorList>
    </citation>
    <scope>NUCLEOTIDE SEQUENCE [LARGE SCALE GENOMIC DNA]</scope>
    <source>
        <strain evidence="2">ATCC 700633</strain>
    </source>
</reference>
<gene>
    <name evidence="2" type="ORF">HMPREF0446_00309</name>
</gene>
<dbReference type="EMBL" id="ACRF02000013">
    <property type="protein sequence ID" value="EEW93427.2"/>
    <property type="molecule type" value="Genomic_DNA"/>
</dbReference>
<name>D0BK24_9LACT</name>
<dbReference type="eggNOG" id="COG0673">
    <property type="taxonomic scope" value="Bacteria"/>
</dbReference>
<dbReference type="GO" id="GO:0000166">
    <property type="term" value="F:nucleotide binding"/>
    <property type="evidence" value="ECO:0007669"/>
    <property type="project" value="InterPro"/>
</dbReference>
<dbReference type="PANTHER" id="PTHR43054:SF1">
    <property type="entry name" value="SCYLLO-INOSITOL 2-DEHYDROGENASE (NADP(+)) IOLU"/>
    <property type="match status" value="1"/>
</dbReference>